<organism evidence="4 5">
    <name type="scientific">Janibacter indicus</name>
    <dbReference type="NCBI Taxonomy" id="857417"/>
    <lineage>
        <taxon>Bacteria</taxon>
        <taxon>Bacillati</taxon>
        <taxon>Actinomycetota</taxon>
        <taxon>Actinomycetes</taxon>
        <taxon>Micrococcales</taxon>
        <taxon>Intrasporangiaceae</taxon>
        <taxon>Janibacter</taxon>
    </lineage>
</organism>
<dbReference type="PANTHER" id="PTHR11895:SF7">
    <property type="entry name" value="GLUTAMYL-TRNA(GLN) AMIDOTRANSFERASE SUBUNIT A, MITOCHONDRIAL"/>
    <property type="match status" value="1"/>
</dbReference>
<gene>
    <name evidence="4" type="ORF">SAMN06296429_102326</name>
</gene>
<dbReference type="Proteomes" id="UP000192634">
    <property type="component" value="Unassembled WGS sequence"/>
</dbReference>
<dbReference type="PANTHER" id="PTHR11895">
    <property type="entry name" value="TRANSAMIDASE"/>
    <property type="match status" value="1"/>
</dbReference>
<dbReference type="PROSITE" id="PS00571">
    <property type="entry name" value="AMIDASES"/>
    <property type="match status" value="1"/>
</dbReference>
<dbReference type="Gene3D" id="3.90.1300.10">
    <property type="entry name" value="Amidase signature (AS) domain"/>
    <property type="match status" value="1"/>
</dbReference>
<dbReference type="OrthoDB" id="182039at2"/>
<evidence type="ECO:0000256" key="1">
    <source>
        <dbReference type="ARBA" id="ARBA00009199"/>
    </source>
</evidence>
<protein>
    <submittedName>
        <fullName evidence="4">Amidase</fullName>
    </submittedName>
</protein>
<accession>A0A1W1YTB6</accession>
<reference evidence="4 5" key="1">
    <citation type="submission" date="2017-04" db="EMBL/GenBank/DDBJ databases">
        <authorList>
            <person name="Afonso C.L."/>
            <person name="Miller P.J."/>
            <person name="Scott M.A."/>
            <person name="Spackman E."/>
            <person name="Goraichik I."/>
            <person name="Dimitrov K.M."/>
            <person name="Suarez D.L."/>
            <person name="Swayne D.E."/>
        </authorList>
    </citation>
    <scope>NUCLEOTIDE SEQUENCE [LARGE SCALE GENOMIC DNA]</scope>
    <source>
        <strain evidence="4 5">CGMCC 1.12511</strain>
    </source>
</reference>
<dbReference type="RefSeq" id="WP_084449856.1">
    <property type="nucleotide sequence ID" value="NZ_FWXN01000002.1"/>
</dbReference>
<evidence type="ECO:0000256" key="2">
    <source>
        <dbReference type="SAM" id="MobiDB-lite"/>
    </source>
</evidence>
<dbReference type="InterPro" id="IPR036928">
    <property type="entry name" value="AS_sf"/>
</dbReference>
<dbReference type="InterPro" id="IPR000120">
    <property type="entry name" value="Amidase"/>
</dbReference>
<evidence type="ECO:0000313" key="5">
    <source>
        <dbReference type="Proteomes" id="UP000192634"/>
    </source>
</evidence>
<dbReference type="EMBL" id="FWXN01000002">
    <property type="protein sequence ID" value="SMC39041.1"/>
    <property type="molecule type" value="Genomic_DNA"/>
</dbReference>
<dbReference type="SUPFAM" id="SSF75304">
    <property type="entry name" value="Amidase signature (AS) enzymes"/>
    <property type="match status" value="1"/>
</dbReference>
<evidence type="ECO:0000259" key="3">
    <source>
        <dbReference type="Pfam" id="PF01425"/>
    </source>
</evidence>
<dbReference type="GO" id="GO:0003824">
    <property type="term" value="F:catalytic activity"/>
    <property type="evidence" value="ECO:0007669"/>
    <property type="project" value="InterPro"/>
</dbReference>
<dbReference type="InterPro" id="IPR023631">
    <property type="entry name" value="Amidase_dom"/>
</dbReference>
<dbReference type="AlphaFoldDB" id="A0A1W1YTB6"/>
<feature type="region of interest" description="Disordered" evidence="2">
    <location>
        <begin position="1"/>
        <end position="22"/>
    </location>
</feature>
<dbReference type="Pfam" id="PF01425">
    <property type="entry name" value="Amidase"/>
    <property type="match status" value="1"/>
</dbReference>
<feature type="domain" description="Amidase" evidence="3">
    <location>
        <begin position="52"/>
        <end position="477"/>
    </location>
</feature>
<feature type="compositionally biased region" description="Basic and acidic residues" evidence="2">
    <location>
        <begin position="13"/>
        <end position="22"/>
    </location>
</feature>
<dbReference type="InterPro" id="IPR020556">
    <property type="entry name" value="Amidase_CS"/>
</dbReference>
<sequence>MSADTRPTVPYEQVREDHESRRVSAYRDDALGSLDATGVAEEIRAGRISATEAVEAAIARVAAVDPELGATTVLDTDRARERAAAIAPDAKGAGARAPFAGVPTAFKDNVHVAGLPVRMGSDALPDRPATEDGAFVRQYLSTGVVPVATTTCPPFGWTATTERPGGRITRNPWATGYSSGGSSGGSAALVASGALPIAHGNDGGGSIRIPAAACGLVGLKVSRGRLQGDPSTDQTPIPIVVNGVLTRTVRDTAAFVAAAEQHQPARKLPPVGLVEGPSSRRRRVGVMIDSPLVPPTDSQTREAVEGAARLLDGLGHDVDDVEVPVPAFFKTDFEDYWGLLALASAKQGRRVYGEGFDAAQLDPFTLGLAKRATKRLYRAPLYLARLAAVGPVAQRNFPAVDVILTPTLAHTTPRIGYLSGDLDFETHFARLPDYVGFTPLHNASGQPSISLPLGHTDDGRPIGVMLSARRGQERLLLELAFELEAAAPLRGSGPGARAPQDGAFARLG</sequence>
<proteinExistence type="inferred from homology"/>
<evidence type="ECO:0000313" key="4">
    <source>
        <dbReference type="EMBL" id="SMC39041.1"/>
    </source>
</evidence>
<name>A0A1W1YTB6_9MICO</name>
<dbReference type="NCBIfam" id="NF005899">
    <property type="entry name" value="PRK07869.1"/>
    <property type="match status" value="1"/>
</dbReference>
<comment type="similarity">
    <text evidence="1">Belongs to the amidase family.</text>
</comment>